<proteinExistence type="predicted"/>
<dbReference type="EMBL" id="SATR01000006">
    <property type="protein sequence ID" value="TFH92534.1"/>
    <property type="molecule type" value="Genomic_DNA"/>
</dbReference>
<gene>
    <name evidence="2" type="ORF">ELS82_06385</name>
</gene>
<dbReference type="RefSeq" id="WP_134834735.1">
    <property type="nucleotide sequence ID" value="NZ_SATR01000006.1"/>
</dbReference>
<dbReference type="AlphaFoldDB" id="A0A4Y8WI94"/>
<feature type="domain" description="Transposase DDE" evidence="1">
    <location>
        <begin position="105"/>
        <end position="257"/>
    </location>
</feature>
<comment type="caution">
    <text evidence="2">The sequence shown here is derived from an EMBL/GenBank/DDBJ whole genome shotgun (WGS) entry which is preliminary data.</text>
</comment>
<evidence type="ECO:0000259" key="1">
    <source>
        <dbReference type="Pfam" id="PF13612"/>
    </source>
</evidence>
<name>A0A4Y8WI94_9VIBR</name>
<accession>A0A4Y8WI94</accession>
<reference evidence="2 3" key="1">
    <citation type="submission" date="2019-01" db="EMBL/GenBank/DDBJ databases">
        <title>Vibrio BEI176 sp. nov, a marine bacterium isolated from China: eastern marignal seas.</title>
        <authorList>
            <person name="Li B."/>
        </authorList>
    </citation>
    <scope>NUCLEOTIDE SEQUENCE [LARGE SCALE GENOMIC DNA]</scope>
    <source>
        <strain evidence="2 3">BEI176</strain>
    </source>
</reference>
<dbReference type="OrthoDB" id="5620529at2"/>
<sequence length="294" mass="33745">MNNLDAIFIDVDDFCQAFLPAWEKHLIASGTKQRNKPSRLSVSEVMTIVISFHQSGYRDFKTYYTQFVCQYLTKEFPTLVSYTRMLKLMQSVLVPLCSYLTHRQAKPTGIAFVDSTKLQVCHNLRIPRHQVFEGVAKRGKGTMGWFYGFKLHLIINDQGGIISVKVTTANVDDRKPVPEMVESLWGSLYGDKGYISGPLEQELADKGVTLITDVKKNMKPKVMKLWDRLMLRKRFIIETVFDQLKNISQIEHSRHRSCVSFMVNLLAGLIAYSFQPKKPSIKVTRLEKDALMQI</sequence>
<dbReference type="Proteomes" id="UP000297753">
    <property type="component" value="Unassembled WGS sequence"/>
</dbReference>
<evidence type="ECO:0000313" key="3">
    <source>
        <dbReference type="Proteomes" id="UP000297753"/>
    </source>
</evidence>
<protein>
    <submittedName>
        <fullName evidence="2">IS982 family transposase</fullName>
    </submittedName>
</protein>
<keyword evidence="3" id="KW-1185">Reference proteome</keyword>
<dbReference type="NCBIfam" id="NF033520">
    <property type="entry name" value="transpos_IS982"/>
    <property type="match status" value="1"/>
</dbReference>
<organism evidence="2 3">
    <name type="scientific">Vibrio ouci</name>
    <dbReference type="NCBI Taxonomy" id="2499078"/>
    <lineage>
        <taxon>Bacteria</taxon>
        <taxon>Pseudomonadati</taxon>
        <taxon>Pseudomonadota</taxon>
        <taxon>Gammaproteobacteria</taxon>
        <taxon>Vibrionales</taxon>
        <taxon>Vibrionaceae</taxon>
        <taxon>Vibrio</taxon>
    </lineage>
</organism>
<evidence type="ECO:0000313" key="2">
    <source>
        <dbReference type="EMBL" id="TFH92534.1"/>
    </source>
</evidence>
<dbReference type="InterPro" id="IPR025668">
    <property type="entry name" value="Tnp_DDE_dom"/>
</dbReference>
<dbReference type="Pfam" id="PF13612">
    <property type="entry name" value="DDE_Tnp_1_3"/>
    <property type="match status" value="1"/>
</dbReference>